<evidence type="ECO:0000313" key="3">
    <source>
        <dbReference type="Proteomes" id="UP000663881"/>
    </source>
</evidence>
<gene>
    <name evidence="2" type="ORF">OKA104_LOCUS51800</name>
</gene>
<accession>A0A820PH80</accession>
<dbReference type="Pfam" id="PF26186">
    <property type="entry name" value="NPHP4_C2_3rd"/>
    <property type="match status" value="1"/>
</dbReference>
<evidence type="ECO:0000313" key="2">
    <source>
        <dbReference type="EMBL" id="CAF4408385.1"/>
    </source>
</evidence>
<organism evidence="2 3">
    <name type="scientific">Adineta steineri</name>
    <dbReference type="NCBI Taxonomy" id="433720"/>
    <lineage>
        <taxon>Eukaryota</taxon>
        <taxon>Metazoa</taxon>
        <taxon>Spiralia</taxon>
        <taxon>Gnathifera</taxon>
        <taxon>Rotifera</taxon>
        <taxon>Eurotatoria</taxon>
        <taxon>Bdelloidea</taxon>
        <taxon>Adinetida</taxon>
        <taxon>Adinetidae</taxon>
        <taxon>Adineta</taxon>
    </lineage>
</organism>
<feature type="non-terminal residue" evidence="2">
    <location>
        <position position="1"/>
    </location>
</feature>
<dbReference type="InterPro" id="IPR058765">
    <property type="entry name" value="NPHP4_C2-like"/>
</dbReference>
<feature type="domain" description="NPHP4 C2-like" evidence="1">
    <location>
        <begin position="33"/>
        <end position="95"/>
    </location>
</feature>
<feature type="non-terminal residue" evidence="2">
    <location>
        <position position="103"/>
    </location>
</feature>
<dbReference type="EMBL" id="CAJOAY010028796">
    <property type="protein sequence ID" value="CAF4408385.1"/>
    <property type="molecule type" value="Genomic_DNA"/>
</dbReference>
<comment type="caution">
    <text evidence="2">The sequence shown here is derived from an EMBL/GenBank/DDBJ whole genome shotgun (WGS) entry which is preliminary data.</text>
</comment>
<dbReference type="AlphaFoldDB" id="A0A820PH80"/>
<reference evidence="2" key="1">
    <citation type="submission" date="2021-02" db="EMBL/GenBank/DDBJ databases">
        <authorList>
            <person name="Nowell W R."/>
        </authorList>
    </citation>
    <scope>NUCLEOTIDE SEQUENCE</scope>
</reference>
<name>A0A820PH80_9BILA</name>
<sequence length="103" mass="11662">NLVPWQADGVYPAYSPMSALASQMTFAHTLSRAAYSRLQGQNFPAIKTVNDKEAEIIDIRQSRFLDLQTEMADPMNCNQINLHFLSYFKMIRAGISSKSTYPK</sequence>
<dbReference type="Proteomes" id="UP000663881">
    <property type="component" value="Unassembled WGS sequence"/>
</dbReference>
<protein>
    <recommendedName>
        <fullName evidence="1">NPHP4 C2-like domain-containing protein</fullName>
    </recommendedName>
</protein>
<evidence type="ECO:0000259" key="1">
    <source>
        <dbReference type="Pfam" id="PF26186"/>
    </source>
</evidence>
<proteinExistence type="predicted"/>